<dbReference type="Pfam" id="PF14622">
    <property type="entry name" value="Ribonucleas_3_3"/>
    <property type="match status" value="1"/>
</dbReference>
<dbReference type="Proteomes" id="UP000282654">
    <property type="component" value="Unassembled WGS sequence"/>
</dbReference>
<evidence type="ECO:0000313" key="19">
    <source>
        <dbReference type="EMBL" id="RPF42608.1"/>
    </source>
</evidence>
<dbReference type="GO" id="GO:0042802">
    <property type="term" value="F:identical protein binding"/>
    <property type="evidence" value="ECO:0007669"/>
    <property type="project" value="UniProtKB-ARBA"/>
</dbReference>
<proteinExistence type="inferred from homology"/>
<feature type="active site" evidence="15">
    <location>
        <position position="49"/>
    </location>
</feature>
<feature type="domain" description="RNase III" evidence="18">
    <location>
        <begin position="5"/>
        <end position="132"/>
    </location>
</feature>
<dbReference type="GO" id="GO:0006397">
    <property type="term" value="P:mRNA processing"/>
    <property type="evidence" value="ECO:0007669"/>
    <property type="project" value="UniProtKB-UniRule"/>
</dbReference>
<evidence type="ECO:0000256" key="10">
    <source>
        <dbReference type="ARBA" id="ARBA00022723"/>
    </source>
</evidence>
<dbReference type="InterPro" id="IPR000999">
    <property type="entry name" value="RNase_III_dom"/>
</dbReference>
<dbReference type="GO" id="GO:0046872">
    <property type="term" value="F:metal ion binding"/>
    <property type="evidence" value="ECO:0007669"/>
    <property type="project" value="UniProtKB-KW"/>
</dbReference>
<dbReference type="SUPFAM" id="SSF54768">
    <property type="entry name" value="dsRNA-binding domain-like"/>
    <property type="match status" value="1"/>
</dbReference>
<dbReference type="RefSeq" id="WP_123930983.1">
    <property type="nucleotide sequence ID" value="NZ_RKRE01000003.1"/>
</dbReference>
<keyword evidence="7 15" id="KW-0507">mRNA processing</keyword>
<reference evidence="19 20" key="1">
    <citation type="submission" date="2018-11" db="EMBL/GenBank/DDBJ databases">
        <title>Genomic Encyclopedia of Type Strains, Phase IV (KMG-IV): sequencing the most valuable type-strain genomes for metagenomic binning, comparative biology and taxonomic classification.</title>
        <authorList>
            <person name="Goeker M."/>
        </authorList>
    </citation>
    <scope>NUCLEOTIDE SEQUENCE [LARGE SCALE GENOMIC DNA]</scope>
    <source>
        <strain evidence="19 20">DSM 102936</strain>
    </source>
</reference>
<feature type="binding site" evidence="15">
    <location>
        <position position="118"/>
    </location>
    <ligand>
        <name>Mg(2+)</name>
        <dbReference type="ChEBI" id="CHEBI:18420"/>
    </ligand>
</feature>
<evidence type="ECO:0000313" key="20">
    <source>
        <dbReference type="Proteomes" id="UP000282654"/>
    </source>
</evidence>
<accession>A0A3N5AZJ9</accession>
<feature type="compositionally biased region" description="Basic and acidic residues" evidence="16">
    <location>
        <begin position="207"/>
        <end position="223"/>
    </location>
</feature>
<evidence type="ECO:0000256" key="1">
    <source>
        <dbReference type="ARBA" id="ARBA00000109"/>
    </source>
</evidence>
<evidence type="ECO:0000256" key="11">
    <source>
        <dbReference type="ARBA" id="ARBA00022759"/>
    </source>
</evidence>
<dbReference type="GO" id="GO:0010468">
    <property type="term" value="P:regulation of gene expression"/>
    <property type="evidence" value="ECO:0007669"/>
    <property type="project" value="TreeGrafter"/>
</dbReference>
<keyword evidence="6 15" id="KW-0698">rRNA processing</keyword>
<dbReference type="FunFam" id="3.30.160.20:FF:000003">
    <property type="entry name" value="Ribonuclease 3"/>
    <property type="match status" value="1"/>
</dbReference>
<gene>
    <name evidence="15" type="primary">rnc</name>
    <name evidence="19" type="ORF">EDD75_1710</name>
</gene>
<evidence type="ECO:0000256" key="16">
    <source>
        <dbReference type="SAM" id="MobiDB-lite"/>
    </source>
</evidence>
<dbReference type="GO" id="GO:0005737">
    <property type="term" value="C:cytoplasm"/>
    <property type="evidence" value="ECO:0007669"/>
    <property type="project" value="UniProtKB-SubCell"/>
</dbReference>
<keyword evidence="10 15" id="KW-0479">Metal-binding</keyword>
<organism evidence="19 20">
    <name type="scientific">Thermodesulfitimonas autotrophica</name>
    <dbReference type="NCBI Taxonomy" id="1894989"/>
    <lineage>
        <taxon>Bacteria</taxon>
        <taxon>Bacillati</taxon>
        <taxon>Bacillota</taxon>
        <taxon>Clostridia</taxon>
        <taxon>Thermoanaerobacterales</taxon>
        <taxon>Thermoanaerobacteraceae</taxon>
        <taxon>Thermodesulfitimonas</taxon>
    </lineage>
</organism>
<comment type="caution">
    <text evidence="19">The sequence shown here is derived from an EMBL/GenBank/DDBJ whole genome shotgun (WGS) entry which is preliminary data.</text>
</comment>
<dbReference type="InterPro" id="IPR011907">
    <property type="entry name" value="RNase_III"/>
</dbReference>
<keyword evidence="20" id="KW-1185">Reference proteome</keyword>
<evidence type="ECO:0000256" key="9">
    <source>
        <dbReference type="ARBA" id="ARBA00022722"/>
    </source>
</evidence>
<dbReference type="SUPFAM" id="SSF69065">
    <property type="entry name" value="RNase III domain-like"/>
    <property type="match status" value="1"/>
</dbReference>
<feature type="active site" evidence="15">
    <location>
        <position position="121"/>
    </location>
</feature>
<evidence type="ECO:0000259" key="17">
    <source>
        <dbReference type="PROSITE" id="PS50137"/>
    </source>
</evidence>
<evidence type="ECO:0000256" key="2">
    <source>
        <dbReference type="ARBA" id="ARBA00004496"/>
    </source>
</evidence>
<dbReference type="Gene3D" id="3.30.160.20">
    <property type="match status" value="1"/>
</dbReference>
<dbReference type="Pfam" id="PF00035">
    <property type="entry name" value="dsrm"/>
    <property type="match status" value="1"/>
</dbReference>
<dbReference type="PANTHER" id="PTHR11207">
    <property type="entry name" value="RIBONUCLEASE III"/>
    <property type="match status" value="1"/>
</dbReference>
<dbReference type="Gene3D" id="1.10.1520.10">
    <property type="entry name" value="Ribonuclease III domain"/>
    <property type="match status" value="1"/>
</dbReference>
<dbReference type="GO" id="GO:0004525">
    <property type="term" value="F:ribonuclease III activity"/>
    <property type="evidence" value="ECO:0007669"/>
    <property type="project" value="UniProtKB-UniRule"/>
</dbReference>
<comment type="cofactor">
    <cofactor evidence="15">
        <name>Mg(2+)</name>
        <dbReference type="ChEBI" id="CHEBI:18420"/>
    </cofactor>
</comment>
<evidence type="ECO:0000256" key="12">
    <source>
        <dbReference type="ARBA" id="ARBA00022801"/>
    </source>
</evidence>
<feature type="domain" description="DRBM" evidence="17">
    <location>
        <begin position="159"/>
        <end position="228"/>
    </location>
</feature>
<dbReference type="InterPro" id="IPR036389">
    <property type="entry name" value="RNase_III_sf"/>
</dbReference>
<keyword evidence="9 15" id="KW-0540">Nuclease</keyword>
<dbReference type="OrthoDB" id="9805026at2"/>
<protein>
    <recommendedName>
        <fullName evidence="15">Ribonuclease 3</fullName>
        <ecNumber evidence="15">3.1.26.3</ecNumber>
    </recommendedName>
    <alternativeName>
        <fullName evidence="15">Ribonuclease III</fullName>
        <shortName evidence="15">RNase III</shortName>
    </alternativeName>
</protein>
<dbReference type="FunFam" id="1.10.1520.10:FF:000001">
    <property type="entry name" value="Ribonuclease 3"/>
    <property type="match status" value="1"/>
</dbReference>
<evidence type="ECO:0000256" key="5">
    <source>
        <dbReference type="ARBA" id="ARBA00022490"/>
    </source>
</evidence>
<dbReference type="PANTHER" id="PTHR11207:SF0">
    <property type="entry name" value="RIBONUCLEASE 3"/>
    <property type="match status" value="1"/>
</dbReference>
<keyword evidence="5 15" id="KW-0963">Cytoplasm</keyword>
<dbReference type="EMBL" id="RKRE01000003">
    <property type="protein sequence ID" value="RPF42608.1"/>
    <property type="molecule type" value="Genomic_DNA"/>
</dbReference>
<evidence type="ECO:0000256" key="14">
    <source>
        <dbReference type="ARBA" id="ARBA00022884"/>
    </source>
</evidence>
<feature type="region of interest" description="Disordered" evidence="16">
    <location>
        <begin position="207"/>
        <end position="231"/>
    </location>
</feature>
<evidence type="ECO:0000256" key="8">
    <source>
        <dbReference type="ARBA" id="ARBA00022694"/>
    </source>
</evidence>
<dbReference type="SMART" id="SM00535">
    <property type="entry name" value="RIBOc"/>
    <property type="match status" value="1"/>
</dbReference>
<dbReference type="GO" id="GO:0019843">
    <property type="term" value="F:rRNA binding"/>
    <property type="evidence" value="ECO:0007669"/>
    <property type="project" value="UniProtKB-KW"/>
</dbReference>
<dbReference type="InterPro" id="IPR014720">
    <property type="entry name" value="dsRBD_dom"/>
</dbReference>
<feature type="binding site" evidence="15">
    <location>
        <position position="45"/>
    </location>
    <ligand>
        <name>Mg(2+)</name>
        <dbReference type="ChEBI" id="CHEBI:18420"/>
    </ligand>
</feature>
<dbReference type="CDD" id="cd10845">
    <property type="entry name" value="DSRM_RNAse_III_family"/>
    <property type="match status" value="1"/>
</dbReference>
<dbReference type="AlphaFoldDB" id="A0A3N5AZJ9"/>
<evidence type="ECO:0000256" key="7">
    <source>
        <dbReference type="ARBA" id="ARBA00022664"/>
    </source>
</evidence>
<comment type="function">
    <text evidence="15">Digests double-stranded RNA. Involved in the processing of primary rRNA transcript to yield the immediate precursors to the large and small rRNAs (23S and 16S). Processes some mRNAs, and tRNAs when they are encoded in the rRNA operon. Processes pre-crRNA and tracrRNA of type II CRISPR loci if present in the organism.</text>
</comment>
<keyword evidence="12 15" id="KW-0378">Hydrolase</keyword>
<keyword evidence="13 15" id="KW-0460">Magnesium</keyword>
<evidence type="ECO:0000256" key="6">
    <source>
        <dbReference type="ARBA" id="ARBA00022552"/>
    </source>
</evidence>
<dbReference type="EC" id="3.1.26.3" evidence="15"/>
<evidence type="ECO:0000259" key="18">
    <source>
        <dbReference type="PROSITE" id="PS50142"/>
    </source>
</evidence>
<comment type="subcellular location">
    <subcellularLocation>
        <location evidence="2 15">Cytoplasm</location>
    </subcellularLocation>
</comment>
<keyword evidence="14 15" id="KW-0694">RNA-binding</keyword>
<dbReference type="PROSITE" id="PS50142">
    <property type="entry name" value="RNASE_3_2"/>
    <property type="match status" value="1"/>
</dbReference>
<name>A0A3N5AZJ9_9THEO</name>
<dbReference type="SMART" id="SM00358">
    <property type="entry name" value="DSRM"/>
    <property type="match status" value="1"/>
</dbReference>
<dbReference type="NCBIfam" id="TIGR02191">
    <property type="entry name" value="RNaseIII"/>
    <property type="match status" value="1"/>
</dbReference>
<dbReference type="GO" id="GO:0008033">
    <property type="term" value="P:tRNA processing"/>
    <property type="evidence" value="ECO:0007669"/>
    <property type="project" value="UniProtKB-KW"/>
</dbReference>
<keyword evidence="11 15" id="KW-0255">Endonuclease</keyword>
<evidence type="ECO:0000256" key="3">
    <source>
        <dbReference type="ARBA" id="ARBA00010183"/>
    </source>
</evidence>
<dbReference type="GO" id="GO:0003725">
    <property type="term" value="F:double-stranded RNA binding"/>
    <property type="evidence" value="ECO:0007669"/>
    <property type="project" value="TreeGrafter"/>
</dbReference>
<keyword evidence="15" id="KW-0699">rRNA-binding</keyword>
<dbReference type="PROSITE" id="PS00517">
    <property type="entry name" value="RNASE_3_1"/>
    <property type="match status" value="1"/>
</dbReference>
<dbReference type="PROSITE" id="PS50137">
    <property type="entry name" value="DS_RBD"/>
    <property type="match status" value="1"/>
</dbReference>
<evidence type="ECO:0000256" key="4">
    <source>
        <dbReference type="ARBA" id="ARBA00011738"/>
    </source>
</evidence>
<sequence length="231" mass="25696">MDRGYEELKAKLGIIWHDEGLLRQALTHGSYAYEHPGVTNNQRLEFLGDAVLELVISDYLYRTFPGKSEGELTRLRAAVVCESSLARVARELGLGEALFMGRGESQSGGRERPSILADAFEALLGAVFLDKGIEVAAEFALGKLKSVIEDVLHGRQERDYKTELQELLQKKSPENVSYVILKEEGPDHAKVFTAGVFYRGECLGRGEGRSKKEAEQRAAREALARISRQSR</sequence>
<dbReference type="HAMAP" id="MF_00104">
    <property type="entry name" value="RNase_III"/>
    <property type="match status" value="1"/>
</dbReference>
<keyword evidence="8 15" id="KW-0819">tRNA processing</keyword>
<dbReference type="CDD" id="cd00593">
    <property type="entry name" value="RIBOc"/>
    <property type="match status" value="1"/>
</dbReference>
<feature type="binding site" evidence="15">
    <location>
        <position position="121"/>
    </location>
    <ligand>
        <name>Mg(2+)</name>
        <dbReference type="ChEBI" id="CHEBI:18420"/>
    </ligand>
</feature>
<comment type="subunit">
    <text evidence="4 15">Homodimer.</text>
</comment>
<dbReference type="GO" id="GO:0006364">
    <property type="term" value="P:rRNA processing"/>
    <property type="evidence" value="ECO:0007669"/>
    <property type="project" value="UniProtKB-UniRule"/>
</dbReference>
<evidence type="ECO:0000256" key="15">
    <source>
        <dbReference type="HAMAP-Rule" id="MF_00104"/>
    </source>
</evidence>
<evidence type="ECO:0000256" key="13">
    <source>
        <dbReference type="ARBA" id="ARBA00022842"/>
    </source>
</evidence>
<comment type="similarity">
    <text evidence="3">Belongs to the ribonuclease III family.</text>
</comment>
<comment type="catalytic activity">
    <reaction evidence="1 15">
        <text>Endonucleolytic cleavage to 5'-phosphomonoester.</text>
        <dbReference type="EC" id="3.1.26.3"/>
    </reaction>
</comment>